<dbReference type="OrthoDB" id="5780784at2759"/>
<organism evidence="3 5">
    <name type="scientific">Bursaphelenchus xylophilus</name>
    <name type="common">Pinewood nematode worm</name>
    <name type="synonym">Aphelenchoides xylophilus</name>
    <dbReference type="NCBI Taxonomy" id="6326"/>
    <lineage>
        <taxon>Eukaryota</taxon>
        <taxon>Metazoa</taxon>
        <taxon>Ecdysozoa</taxon>
        <taxon>Nematoda</taxon>
        <taxon>Chromadorea</taxon>
        <taxon>Rhabditida</taxon>
        <taxon>Tylenchina</taxon>
        <taxon>Tylenchomorpha</taxon>
        <taxon>Aphelenchoidea</taxon>
        <taxon>Aphelenchoididae</taxon>
        <taxon>Bursaphelenchus</taxon>
    </lineage>
</organism>
<evidence type="ECO:0000313" key="2">
    <source>
        <dbReference type="EMBL" id="CAD5211856.1"/>
    </source>
</evidence>
<dbReference type="SMR" id="A0A1I7SG19"/>
<reference evidence="5" key="1">
    <citation type="submission" date="2016-11" db="UniProtKB">
        <authorList>
            <consortium name="WormBaseParasite"/>
        </authorList>
    </citation>
    <scope>IDENTIFICATION</scope>
</reference>
<dbReference type="WBParaSite" id="BXY_1198300.1">
    <property type="protein sequence ID" value="BXY_1198300.1"/>
    <property type="gene ID" value="BXY_1198300"/>
</dbReference>
<dbReference type="PANTHER" id="PTHR34401:SF3">
    <property type="entry name" value="DB DOMAIN-CONTAINING PROTEIN"/>
    <property type="match status" value="1"/>
</dbReference>
<protein>
    <submittedName>
        <fullName evidence="2">(pine wood nematode) hypothetical protein</fullName>
    </submittedName>
</protein>
<reference evidence="2" key="2">
    <citation type="submission" date="2020-09" db="EMBL/GenBank/DDBJ databases">
        <authorList>
            <person name="Kikuchi T."/>
        </authorList>
    </citation>
    <scope>NUCLEOTIDE SEQUENCE</scope>
    <source>
        <strain evidence="2">Ka4C1</strain>
    </source>
</reference>
<dbReference type="EMBL" id="CAJFDI010000001">
    <property type="protein sequence ID" value="CAD5211856.1"/>
    <property type="molecule type" value="Genomic_DNA"/>
</dbReference>
<sequence>MSSKAVFFLLLVSAAEAQMVRKCLCSEVQPCRQAYIDGVAPCADKCKKFAVKAGVNFDRIKRCTTDFSQYLNETIRCIDNTYADSCATEFTDKRLPKRHSELLKASFVNEITKDLAKKNLLTQWNRLNAQLRKYQSCIKLCLDMRTSQCDEKLDCTLELPADKQLIEDTRNCVDKINIPRKWCECAVDSGLKDLKEICDVFRK</sequence>
<dbReference type="Proteomes" id="UP000095284">
    <property type="component" value="Unplaced"/>
</dbReference>
<dbReference type="Proteomes" id="UP000659654">
    <property type="component" value="Unassembled WGS sequence"/>
</dbReference>
<dbReference type="AlphaFoldDB" id="A0A1I7SG19"/>
<feature type="signal peptide" evidence="1">
    <location>
        <begin position="1"/>
        <end position="17"/>
    </location>
</feature>
<keyword evidence="1" id="KW-0732">Signal</keyword>
<evidence type="ECO:0000256" key="1">
    <source>
        <dbReference type="SAM" id="SignalP"/>
    </source>
</evidence>
<dbReference type="EMBL" id="CAJFCV020000001">
    <property type="protein sequence ID" value="CAG9089298.1"/>
    <property type="molecule type" value="Genomic_DNA"/>
</dbReference>
<proteinExistence type="predicted"/>
<gene>
    <name evidence="2" type="ORF">BXYJ_LOCUS2630</name>
</gene>
<evidence type="ECO:0000313" key="5">
    <source>
        <dbReference type="WBParaSite" id="BXY_1198300.1"/>
    </source>
</evidence>
<dbReference type="Proteomes" id="UP000582659">
    <property type="component" value="Unassembled WGS sequence"/>
</dbReference>
<keyword evidence="4" id="KW-1185">Reference proteome</keyword>
<dbReference type="PANTHER" id="PTHR34401">
    <property type="entry name" value="PROTEIN CBG12388-RELATED"/>
    <property type="match status" value="1"/>
</dbReference>
<evidence type="ECO:0000313" key="3">
    <source>
        <dbReference type="Proteomes" id="UP000095284"/>
    </source>
</evidence>
<name>A0A1I7SG19_BURXY</name>
<evidence type="ECO:0000313" key="4">
    <source>
        <dbReference type="Proteomes" id="UP000659654"/>
    </source>
</evidence>
<accession>A0A1I7SG19</accession>
<feature type="chain" id="PRO_5035360014" evidence="1">
    <location>
        <begin position="18"/>
        <end position="203"/>
    </location>
</feature>